<feature type="transmembrane region" description="Helical" evidence="1">
    <location>
        <begin position="54"/>
        <end position="75"/>
    </location>
</feature>
<keyword evidence="1" id="KW-0812">Transmembrane</keyword>
<keyword evidence="3" id="KW-1185">Reference proteome</keyword>
<dbReference type="EMBL" id="KB467898">
    <property type="protein sequence ID" value="PCH36808.1"/>
    <property type="molecule type" value="Genomic_DNA"/>
</dbReference>
<proteinExistence type="predicted"/>
<dbReference type="Proteomes" id="UP000218811">
    <property type="component" value="Unassembled WGS sequence"/>
</dbReference>
<keyword evidence="1" id="KW-1133">Transmembrane helix</keyword>
<accession>A0A2H3JGI8</accession>
<evidence type="ECO:0000313" key="3">
    <source>
        <dbReference type="Proteomes" id="UP000218811"/>
    </source>
</evidence>
<gene>
    <name evidence="2" type="ORF">WOLCODRAFT_157497</name>
</gene>
<evidence type="ECO:0000313" key="2">
    <source>
        <dbReference type="EMBL" id="PCH36808.1"/>
    </source>
</evidence>
<dbReference type="STRING" id="742152.A0A2H3JGI8"/>
<organism evidence="2 3">
    <name type="scientific">Wolfiporia cocos (strain MD-104)</name>
    <name type="common">Brown rot fungus</name>
    <dbReference type="NCBI Taxonomy" id="742152"/>
    <lineage>
        <taxon>Eukaryota</taxon>
        <taxon>Fungi</taxon>
        <taxon>Dikarya</taxon>
        <taxon>Basidiomycota</taxon>
        <taxon>Agaricomycotina</taxon>
        <taxon>Agaricomycetes</taxon>
        <taxon>Polyporales</taxon>
        <taxon>Phaeolaceae</taxon>
        <taxon>Wolfiporia</taxon>
    </lineage>
</organism>
<reference evidence="2 3" key="1">
    <citation type="journal article" date="2012" name="Science">
        <title>The Paleozoic origin of enzymatic lignin decomposition reconstructed from 31 fungal genomes.</title>
        <authorList>
            <person name="Floudas D."/>
            <person name="Binder M."/>
            <person name="Riley R."/>
            <person name="Barry K."/>
            <person name="Blanchette R.A."/>
            <person name="Henrissat B."/>
            <person name="Martinez A.T."/>
            <person name="Otillar R."/>
            <person name="Spatafora J.W."/>
            <person name="Yadav J.S."/>
            <person name="Aerts A."/>
            <person name="Benoit I."/>
            <person name="Boyd A."/>
            <person name="Carlson A."/>
            <person name="Copeland A."/>
            <person name="Coutinho P.M."/>
            <person name="de Vries R.P."/>
            <person name="Ferreira P."/>
            <person name="Findley K."/>
            <person name="Foster B."/>
            <person name="Gaskell J."/>
            <person name="Glotzer D."/>
            <person name="Gorecki P."/>
            <person name="Heitman J."/>
            <person name="Hesse C."/>
            <person name="Hori C."/>
            <person name="Igarashi K."/>
            <person name="Jurgens J.A."/>
            <person name="Kallen N."/>
            <person name="Kersten P."/>
            <person name="Kohler A."/>
            <person name="Kuees U."/>
            <person name="Kumar T.K.A."/>
            <person name="Kuo A."/>
            <person name="LaButti K."/>
            <person name="Larrondo L.F."/>
            <person name="Lindquist E."/>
            <person name="Ling A."/>
            <person name="Lombard V."/>
            <person name="Lucas S."/>
            <person name="Lundell T."/>
            <person name="Martin R."/>
            <person name="McLaughlin D.J."/>
            <person name="Morgenstern I."/>
            <person name="Morin E."/>
            <person name="Murat C."/>
            <person name="Nagy L.G."/>
            <person name="Nolan M."/>
            <person name="Ohm R.A."/>
            <person name="Patyshakuliyeva A."/>
            <person name="Rokas A."/>
            <person name="Ruiz-Duenas F.J."/>
            <person name="Sabat G."/>
            <person name="Salamov A."/>
            <person name="Samejima M."/>
            <person name="Schmutz J."/>
            <person name="Slot J.C."/>
            <person name="St John F."/>
            <person name="Stenlid J."/>
            <person name="Sun H."/>
            <person name="Sun S."/>
            <person name="Syed K."/>
            <person name="Tsang A."/>
            <person name="Wiebenga A."/>
            <person name="Young D."/>
            <person name="Pisabarro A."/>
            <person name="Eastwood D.C."/>
            <person name="Martin F."/>
            <person name="Cullen D."/>
            <person name="Grigoriev I.V."/>
            <person name="Hibbett D.S."/>
        </authorList>
    </citation>
    <scope>NUCLEOTIDE SEQUENCE [LARGE SCALE GENOMIC DNA]</scope>
    <source>
        <strain evidence="2 3">MD-104</strain>
    </source>
</reference>
<dbReference type="OrthoDB" id="3250441at2759"/>
<protein>
    <submittedName>
        <fullName evidence="2">Uncharacterized protein</fullName>
    </submittedName>
</protein>
<evidence type="ECO:0000256" key="1">
    <source>
        <dbReference type="SAM" id="Phobius"/>
    </source>
</evidence>
<dbReference type="AlphaFoldDB" id="A0A2H3JGI8"/>
<name>A0A2H3JGI8_WOLCO</name>
<sequence length="82" mass="9177">MDKEKKLCDLENCFPFVVLELKNEFSLEGDATLQAALSYSKIVAMNEWRKSTNVPVILIGLMGDFLEIAGAVFAFKGEETEE</sequence>
<keyword evidence="1" id="KW-0472">Membrane</keyword>